<dbReference type="AlphaFoldDB" id="A0A1I7WQP6"/>
<evidence type="ECO:0000313" key="1">
    <source>
        <dbReference type="Proteomes" id="UP000095283"/>
    </source>
</evidence>
<accession>A0A1I7WQP6</accession>
<reference evidence="2" key="1">
    <citation type="submission" date="2016-11" db="UniProtKB">
        <authorList>
            <consortium name="WormBaseParasite"/>
        </authorList>
    </citation>
    <scope>IDENTIFICATION</scope>
</reference>
<name>A0A1I7WQP6_HETBA</name>
<proteinExistence type="predicted"/>
<organism evidence="1 2">
    <name type="scientific">Heterorhabditis bacteriophora</name>
    <name type="common">Entomopathogenic nematode worm</name>
    <dbReference type="NCBI Taxonomy" id="37862"/>
    <lineage>
        <taxon>Eukaryota</taxon>
        <taxon>Metazoa</taxon>
        <taxon>Ecdysozoa</taxon>
        <taxon>Nematoda</taxon>
        <taxon>Chromadorea</taxon>
        <taxon>Rhabditida</taxon>
        <taxon>Rhabditina</taxon>
        <taxon>Rhabditomorpha</taxon>
        <taxon>Strongyloidea</taxon>
        <taxon>Heterorhabditidae</taxon>
        <taxon>Heterorhabditis</taxon>
    </lineage>
</organism>
<evidence type="ECO:0000313" key="2">
    <source>
        <dbReference type="WBParaSite" id="Hba_07418"/>
    </source>
</evidence>
<sequence>MDNHIFYFRLYLLERKNSKCHD</sequence>
<dbReference type="WBParaSite" id="Hba_07418">
    <property type="protein sequence ID" value="Hba_07418"/>
    <property type="gene ID" value="Hba_07418"/>
</dbReference>
<protein>
    <submittedName>
        <fullName evidence="2">Uncharacterized protein</fullName>
    </submittedName>
</protein>
<dbReference type="Proteomes" id="UP000095283">
    <property type="component" value="Unplaced"/>
</dbReference>
<keyword evidence="1" id="KW-1185">Reference proteome</keyword>